<evidence type="ECO:0000256" key="1">
    <source>
        <dbReference type="ARBA" id="ARBA00005257"/>
    </source>
</evidence>
<comment type="caution">
    <text evidence="6">The sequence shown here is derived from an EMBL/GenBank/DDBJ whole genome shotgun (WGS) entry which is preliminary data.</text>
</comment>
<feature type="compositionally biased region" description="Basic and acidic residues" evidence="5">
    <location>
        <begin position="1051"/>
        <end position="1068"/>
    </location>
</feature>
<dbReference type="PANTHER" id="PTHR12507">
    <property type="entry name" value="REDUCED GROWTH PHENOTYPE 1 RGP1, YEAST -RELATED"/>
    <property type="match status" value="1"/>
</dbReference>
<comment type="similarity">
    <text evidence="1 4">Belongs to the eukaryotic ribosomal protein eS8 family.</text>
</comment>
<dbReference type="Gene3D" id="1.10.168.20">
    <property type="entry name" value="Ribosomal protein S8e, subdomain"/>
    <property type="match status" value="1"/>
</dbReference>
<keyword evidence="3 4" id="KW-0687">Ribonucleoprotein</keyword>
<feature type="compositionally biased region" description="Polar residues" evidence="5">
    <location>
        <begin position="231"/>
        <end position="240"/>
    </location>
</feature>
<feature type="region of interest" description="Disordered" evidence="5">
    <location>
        <begin position="36"/>
        <end position="305"/>
    </location>
</feature>
<dbReference type="InterPro" id="IPR014752">
    <property type="entry name" value="Arrestin-like_C"/>
</dbReference>
<dbReference type="InterPro" id="IPR042563">
    <property type="entry name" value="Ribosomal_protein_eS8_euk"/>
</dbReference>
<name>A0ABR0F0Q3_ZASCE</name>
<evidence type="ECO:0000256" key="3">
    <source>
        <dbReference type="ARBA" id="ARBA00023274"/>
    </source>
</evidence>
<gene>
    <name evidence="6" type="ORF">PRZ48_000767</name>
</gene>
<dbReference type="InterPro" id="IPR001047">
    <property type="entry name" value="Ribosomal_eS8"/>
</dbReference>
<protein>
    <recommendedName>
        <fullName evidence="4">40S ribosomal protein S8</fullName>
    </recommendedName>
</protein>
<reference evidence="6 7" key="1">
    <citation type="journal article" date="2023" name="G3 (Bethesda)">
        <title>A chromosome-level genome assembly of Zasmidium syzygii isolated from banana leaves.</title>
        <authorList>
            <person name="van Westerhoven A.C."/>
            <person name="Mehrabi R."/>
            <person name="Talebi R."/>
            <person name="Steentjes M.B.F."/>
            <person name="Corcolon B."/>
            <person name="Chong P.A."/>
            <person name="Kema G.H.J."/>
            <person name="Seidl M.F."/>
        </authorList>
    </citation>
    <scope>NUCLEOTIDE SEQUENCE [LARGE SCALE GENOMIC DNA]</scope>
    <source>
        <strain evidence="6 7">P124</strain>
    </source>
</reference>
<dbReference type="CDD" id="cd11380">
    <property type="entry name" value="Ribosomal_S8e_like"/>
    <property type="match status" value="1"/>
</dbReference>
<keyword evidence="2 4" id="KW-0689">Ribosomal protein</keyword>
<organism evidence="6 7">
    <name type="scientific">Zasmidium cellare</name>
    <name type="common">Wine cellar mold</name>
    <name type="synonym">Racodium cellare</name>
    <dbReference type="NCBI Taxonomy" id="395010"/>
    <lineage>
        <taxon>Eukaryota</taxon>
        <taxon>Fungi</taxon>
        <taxon>Dikarya</taxon>
        <taxon>Ascomycota</taxon>
        <taxon>Pezizomycotina</taxon>
        <taxon>Dothideomycetes</taxon>
        <taxon>Dothideomycetidae</taxon>
        <taxon>Mycosphaerellales</taxon>
        <taxon>Mycosphaerellaceae</taxon>
        <taxon>Zasmidium</taxon>
    </lineage>
</organism>
<dbReference type="Gene3D" id="3.10.290.70">
    <property type="match status" value="1"/>
</dbReference>
<dbReference type="Gene3D" id="2.60.40.640">
    <property type="match status" value="1"/>
</dbReference>
<evidence type="ECO:0000313" key="6">
    <source>
        <dbReference type="EMBL" id="KAK4507033.1"/>
    </source>
</evidence>
<accession>A0ABR0F0Q3</accession>
<evidence type="ECO:0000256" key="5">
    <source>
        <dbReference type="SAM" id="MobiDB-lite"/>
    </source>
</evidence>
<dbReference type="InterPro" id="IPR014848">
    <property type="entry name" value="Rgp1"/>
</dbReference>
<dbReference type="Proteomes" id="UP001305779">
    <property type="component" value="Unassembled WGS sequence"/>
</dbReference>
<proteinExistence type="inferred from homology"/>
<feature type="region of interest" description="Disordered" evidence="5">
    <location>
        <begin position="1037"/>
        <end position="1075"/>
    </location>
</feature>
<evidence type="ECO:0000313" key="7">
    <source>
        <dbReference type="Proteomes" id="UP001305779"/>
    </source>
</evidence>
<feature type="compositionally biased region" description="Low complexity" evidence="5">
    <location>
        <begin position="103"/>
        <end position="115"/>
    </location>
</feature>
<dbReference type="Pfam" id="PF01201">
    <property type="entry name" value="Ribosomal_S8e"/>
    <property type="match status" value="1"/>
</dbReference>
<dbReference type="EMBL" id="JAXOVC010000001">
    <property type="protein sequence ID" value="KAK4507033.1"/>
    <property type="molecule type" value="Genomic_DNA"/>
</dbReference>
<dbReference type="NCBIfam" id="TIGR00307">
    <property type="entry name" value="eS8"/>
    <property type="match status" value="1"/>
</dbReference>
<sequence length="1119" mass="121690">MPPPQAASNIRASVHWKEPTVYAGEEIECIITFRNIARPPGEREEEDVPTPNGGVHTRRSSIAQPSAPHSRKSSVAQIRPPPLSRQHSVASTKGGPPTRGHRPSLSLNVVSSPSRGGIQTAPLQQNAAPNSARPGKGHARSLSIMSLGSEPASDGRTPTTGQATGKRPLKMHARSASLQHTPKLMGQSPAGLSLPSPRQPSPLYETTSPSGLPEGQPTSLRPARRRPGTVSADNTPQLGRQPSLKKKPGHDGHNNSLNNFKFPPDPVDKSTTQNGPKPVRTPSTMHSGQKRSYSPRPQEGWSNNLNPITRVMSETSQDGTPRTSSEFYSMSNHSDETLTSEIPLHQQFGRLLPKMPHSRHPSRSPHNRPAEPEILMMAYAQTMGYFTLDGGLVNAAPFEEVKRKGVQGGGGVVGVERSKRSSGLFGALSWGNIGESLGGLLGGDEMSSMAQMKASAGSKTIPLLSTPQTLLFVDLRLAPGESKSYSYRFSLPRGLPPSHRGRAMKVSYHLSLGVQRPEGQVVKRVEAPFRVLGSYDSRGDTLGHDLMSPYILLQDAARTSAISPDPVSPNRAPKFQTKRDAKTKATPKQGLEDFLRYTERLLDSPKDAYGVLSPVSPTSPVSIQNTLSRQGSFVDVPPANTREAIDFAILRSNQASGGGKKAESQSANRFNIARSGQPVAVLTVLRPAFRLGEAVIGTIDLTAPPPIPGTSSPAPTYSILIELESAEHVDPSLALRSSHSINRVTRKVYASVRDNALFARQISFNLAIPSNAPPTFETTGVSLAWRLKVEFMTQRSVRGLGIEGNGQGEELLEELASDERGTTLIAKERLPADTFEIAVPLKVYGAVGLDAVSAEGEPLLTEEGALPDHVPLVPQALIEKVPRLKIPSELDRTRQSRLSTSHARSSQHTQRPGEDSVNFISRDSRHKRSASGAKRAYYRKKRAFEKGRQPANTRIGAKRVHLVRTRGGNRKFRALRLDSGNFSWGSEGITRKVRVIVVAYHPSNNELVRTNTLTKAAIVQIDATPFRQWYEAHYGSSLGRRRQQKTAETAEEVKKSKSVEKKQAERTKATGKVEPALERQFEAGRLYAVVASRPGQSGRVDGYVLEGEELAFYQRAIRK</sequence>
<evidence type="ECO:0000256" key="2">
    <source>
        <dbReference type="ARBA" id="ARBA00022980"/>
    </source>
</evidence>
<feature type="compositionally biased region" description="Polar residues" evidence="5">
    <location>
        <begin position="269"/>
        <end position="292"/>
    </location>
</feature>
<feature type="compositionally biased region" description="Polar residues" evidence="5">
    <location>
        <begin position="896"/>
        <end position="910"/>
    </location>
</feature>
<keyword evidence="7" id="KW-1185">Reference proteome</keyword>
<dbReference type="Pfam" id="PF08737">
    <property type="entry name" value="Rgp1"/>
    <property type="match status" value="1"/>
</dbReference>
<dbReference type="InterPro" id="IPR022309">
    <property type="entry name" value="Ribosomal_Se8/biogenesis_NSA2"/>
</dbReference>
<evidence type="ECO:0000256" key="4">
    <source>
        <dbReference type="RuleBase" id="RU000669"/>
    </source>
</evidence>
<feature type="region of interest" description="Disordered" evidence="5">
    <location>
        <begin position="888"/>
        <end position="937"/>
    </location>
</feature>
<feature type="region of interest" description="Disordered" evidence="5">
    <location>
        <begin position="561"/>
        <end position="587"/>
    </location>
</feature>